<protein>
    <submittedName>
        <fullName evidence="2">Uncharacterized protein</fullName>
    </submittedName>
</protein>
<accession>A0A640S5J3</accession>
<gene>
    <name evidence="2" type="ORF">Scani_27570</name>
</gene>
<dbReference type="AlphaFoldDB" id="A0A640S5J3"/>
<dbReference type="InterPro" id="IPR008930">
    <property type="entry name" value="Terpenoid_cyclase/PrenylTrfase"/>
</dbReference>
<feature type="region of interest" description="Disordered" evidence="1">
    <location>
        <begin position="36"/>
        <end position="62"/>
    </location>
</feature>
<proteinExistence type="predicted"/>
<reference evidence="2 3" key="1">
    <citation type="submission" date="2019-12" db="EMBL/GenBank/DDBJ databases">
        <title>Whole genome shotgun sequence of Streptomyces caniferus NBRC 15389.</title>
        <authorList>
            <person name="Ichikawa N."/>
            <person name="Kimura A."/>
            <person name="Kitahashi Y."/>
            <person name="Komaki H."/>
            <person name="Tamura T."/>
        </authorList>
    </citation>
    <scope>NUCLEOTIDE SEQUENCE [LARGE SCALE GENOMIC DNA]</scope>
    <source>
        <strain evidence="2 3">NBRC 15389</strain>
    </source>
</reference>
<sequence length="62" mass="6163">MGPSDALSTAYALITLSAHSDHAAAGPAAHGAAHLLTQQRPDGSIAGRPHPPADDSGALRRG</sequence>
<organism evidence="2 3">
    <name type="scientific">Streptomyces caniferus</name>
    <dbReference type="NCBI Taxonomy" id="285557"/>
    <lineage>
        <taxon>Bacteria</taxon>
        <taxon>Bacillati</taxon>
        <taxon>Actinomycetota</taxon>
        <taxon>Actinomycetes</taxon>
        <taxon>Kitasatosporales</taxon>
        <taxon>Streptomycetaceae</taxon>
        <taxon>Streptomyces</taxon>
    </lineage>
</organism>
<comment type="caution">
    <text evidence="2">The sequence shown here is derived from an EMBL/GenBank/DDBJ whole genome shotgun (WGS) entry which is preliminary data.</text>
</comment>
<dbReference type="EMBL" id="BLIN01000003">
    <property type="protein sequence ID" value="GFE06489.1"/>
    <property type="molecule type" value="Genomic_DNA"/>
</dbReference>
<evidence type="ECO:0000313" key="3">
    <source>
        <dbReference type="Proteomes" id="UP000435837"/>
    </source>
</evidence>
<dbReference type="SUPFAM" id="SSF48239">
    <property type="entry name" value="Terpenoid cyclases/Protein prenyltransferases"/>
    <property type="match status" value="1"/>
</dbReference>
<evidence type="ECO:0000313" key="2">
    <source>
        <dbReference type="EMBL" id="GFE06489.1"/>
    </source>
</evidence>
<dbReference type="Gene3D" id="1.50.10.20">
    <property type="match status" value="1"/>
</dbReference>
<evidence type="ECO:0000256" key="1">
    <source>
        <dbReference type="SAM" id="MobiDB-lite"/>
    </source>
</evidence>
<name>A0A640S5J3_9ACTN</name>
<dbReference type="Proteomes" id="UP000435837">
    <property type="component" value="Unassembled WGS sequence"/>
</dbReference>